<sequence length="228" mass="24734">MDLAKPRIDVGLFTTNLEPMLDFWQNEIGLPFDHPLPLGGGLQQHRHDLLGSVLKINHARNALPDASPSGYRELLIAREGLLGPKRLTDPDGNLVTLVPSGTHGIERIGIRLGVRDAAAHRRFYAVALGLPDVPERGGDSFICGDSVILFDETPDASGDAIFEGPGFRYITIQIRNVDEEHAAILAHGGKEGRAPQTLGKVARISFVRDPDGNWIEMSQRASLVGALD</sequence>
<accession>A7HUN9</accession>
<keyword evidence="2" id="KW-0223">Dioxygenase</keyword>
<dbReference type="eggNOG" id="COG0346">
    <property type="taxonomic scope" value="Bacteria"/>
</dbReference>
<dbReference type="CDD" id="cd06587">
    <property type="entry name" value="VOC"/>
    <property type="match status" value="1"/>
</dbReference>
<evidence type="ECO:0000259" key="1">
    <source>
        <dbReference type="PROSITE" id="PS51819"/>
    </source>
</evidence>
<reference evidence="2 3" key="1">
    <citation type="journal article" date="2011" name="Stand. Genomic Sci.">
        <title>Complete genome sequence of Parvibaculum lavamentivorans type strain (DS-1(T)).</title>
        <authorList>
            <person name="Schleheck D."/>
            <person name="Weiss M."/>
            <person name="Pitluck S."/>
            <person name="Bruce D."/>
            <person name="Land M.L."/>
            <person name="Han S."/>
            <person name="Saunders E."/>
            <person name="Tapia R."/>
            <person name="Detter C."/>
            <person name="Brettin T."/>
            <person name="Han J."/>
            <person name="Woyke T."/>
            <person name="Goodwin L."/>
            <person name="Pennacchio L."/>
            <person name="Nolan M."/>
            <person name="Cook A.M."/>
            <person name="Kjelleberg S."/>
            <person name="Thomas T."/>
        </authorList>
    </citation>
    <scope>NUCLEOTIDE SEQUENCE [LARGE SCALE GENOMIC DNA]</scope>
    <source>
        <strain evidence="3">DS-1 / DSM 13023 / NCIMB 13966</strain>
    </source>
</reference>
<dbReference type="KEGG" id="pla:Plav_2008"/>
<protein>
    <submittedName>
        <fullName evidence="2">Glyoxalase/bleomycin resistance protein/dioxygenase</fullName>
    </submittedName>
</protein>
<dbReference type="InterPro" id="IPR004360">
    <property type="entry name" value="Glyas_Fos-R_dOase_dom"/>
</dbReference>
<dbReference type="HOGENOM" id="CLU_1193064_0_0_5"/>
<dbReference type="RefSeq" id="WP_012110926.1">
    <property type="nucleotide sequence ID" value="NC_009719.1"/>
</dbReference>
<dbReference type="Pfam" id="PF00903">
    <property type="entry name" value="Glyoxalase"/>
    <property type="match status" value="1"/>
</dbReference>
<name>A7HUN9_PARL1</name>
<gene>
    <name evidence="2" type="ordered locus">Plav_2008</name>
</gene>
<dbReference type="EMBL" id="CP000774">
    <property type="protein sequence ID" value="ABS63622.1"/>
    <property type="molecule type" value="Genomic_DNA"/>
</dbReference>
<dbReference type="PROSITE" id="PS51819">
    <property type="entry name" value="VOC"/>
    <property type="match status" value="1"/>
</dbReference>
<evidence type="ECO:0000313" key="3">
    <source>
        <dbReference type="Proteomes" id="UP000006377"/>
    </source>
</evidence>
<dbReference type="SUPFAM" id="SSF54593">
    <property type="entry name" value="Glyoxalase/Bleomycin resistance protein/Dihydroxybiphenyl dioxygenase"/>
    <property type="match status" value="1"/>
</dbReference>
<evidence type="ECO:0000313" key="2">
    <source>
        <dbReference type="EMBL" id="ABS63622.1"/>
    </source>
</evidence>
<organism evidence="2 3">
    <name type="scientific">Parvibaculum lavamentivorans (strain DS-1 / DSM 13023 / NCIMB 13966)</name>
    <dbReference type="NCBI Taxonomy" id="402881"/>
    <lineage>
        <taxon>Bacteria</taxon>
        <taxon>Pseudomonadati</taxon>
        <taxon>Pseudomonadota</taxon>
        <taxon>Alphaproteobacteria</taxon>
        <taxon>Hyphomicrobiales</taxon>
        <taxon>Parvibaculaceae</taxon>
        <taxon>Parvibaculum</taxon>
    </lineage>
</organism>
<keyword evidence="2" id="KW-0560">Oxidoreductase</keyword>
<feature type="domain" description="VOC" evidence="1">
    <location>
        <begin position="104"/>
        <end position="220"/>
    </location>
</feature>
<dbReference type="AlphaFoldDB" id="A7HUN9"/>
<dbReference type="OrthoDB" id="4725692at2"/>
<dbReference type="InterPro" id="IPR037523">
    <property type="entry name" value="VOC_core"/>
</dbReference>
<proteinExistence type="predicted"/>
<dbReference type="Gene3D" id="3.10.180.10">
    <property type="entry name" value="2,3-Dihydroxybiphenyl 1,2-Dioxygenase, domain 1"/>
    <property type="match status" value="1"/>
</dbReference>
<dbReference type="InterPro" id="IPR029068">
    <property type="entry name" value="Glyas_Bleomycin-R_OHBP_Dase"/>
</dbReference>
<dbReference type="STRING" id="402881.Plav_2008"/>
<keyword evidence="3" id="KW-1185">Reference proteome</keyword>
<dbReference type="Proteomes" id="UP000006377">
    <property type="component" value="Chromosome"/>
</dbReference>
<dbReference type="GO" id="GO:0051213">
    <property type="term" value="F:dioxygenase activity"/>
    <property type="evidence" value="ECO:0007669"/>
    <property type="project" value="UniProtKB-KW"/>
</dbReference>